<organism evidence="1">
    <name type="scientific">marine sediment metagenome</name>
    <dbReference type="NCBI Taxonomy" id="412755"/>
    <lineage>
        <taxon>unclassified sequences</taxon>
        <taxon>metagenomes</taxon>
        <taxon>ecological metagenomes</taxon>
    </lineage>
</organism>
<dbReference type="AlphaFoldDB" id="X1QFD4"/>
<feature type="non-terminal residue" evidence="1">
    <location>
        <position position="64"/>
    </location>
</feature>
<protein>
    <submittedName>
        <fullName evidence="1">Uncharacterized protein</fullName>
    </submittedName>
</protein>
<proteinExistence type="predicted"/>
<evidence type="ECO:0000313" key="1">
    <source>
        <dbReference type="EMBL" id="GAI66908.1"/>
    </source>
</evidence>
<name>X1QFD4_9ZZZZ</name>
<reference evidence="1" key="1">
    <citation type="journal article" date="2014" name="Front. Microbiol.">
        <title>High frequency of phylogenetically diverse reductive dehalogenase-homologous genes in deep subseafloor sedimentary metagenomes.</title>
        <authorList>
            <person name="Kawai M."/>
            <person name="Futagami T."/>
            <person name="Toyoda A."/>
            <person name="Takaki Y."/>
            <person name="Nishi S."/>
            <person name="Hori S."/>
            <person name="Arai W."/>
            <person name="Tsubouchi T."/>
            <person name="Morono Y."/>
            <person name="Uchiyama I."/>
            <person name="Ito T."/>
            <person name="Fujiyama A."/>
            <person name="Inagaki F."/>
            <person name="Takami H."/>
        </authorList>
    </citation>
    <scope>NUCLEOTIDE SEQUENCE</scope>
    <source>
        <strain evidence="1">Expedition CK06-06</strain>
    </source>
</reference>
<dbReference type="EMBL" id="BARV01043875">
    <property type="protein sequence ID" value="GAI66908.1"/>
    <property type="molecule type" value="Genomic_DNA"/>
</dbReference>
<comment type="caution">
    <text evidence="1">The sequence shown here is derived from an EMBL/GenBank/DDBJ whole genome shotgun (WGS) entry which is preliminary data.</text>
</comment>
<sequence>MPAIDVARESRKAGKAIKVEQFGVAEDIARDADFSYDDKIFVSTTAGKAMSTPPEGAGKIVQSL</sequence>
<accession>X1QFD4</accession>
<gene>
    <name evidence="1" type="ORF">S06H3_65263</name>
</gene>